<dbReference type="InterPro" id="IPR050081">
    <property type="entry name" value="Ile-tRNA_ligase"/>
</dbReference>
<evidence type="ECO:0000313" key="16">
    <source>
        <dbReference type="EMBL" id="GLR13047.1"/>
    </source>
</evidence>
<dbReference type="InterPro" id="IPR013155">
    <property type="entry name" value="M/V/L/I-tRNA-synth_anticd-bd"/>
</dbReference>
<evidence type="ECO:0000256" key="4">
    <source>
        <dbReference type="ARBA" id="ARBA00022723"/>
    </source>
</evidence>
<evidence type="ECO:0000256" key="11">
    <source>
        <dbReference type="ARBA" id="ARBA00048359"/>
    </source>
</evidence>
<dbReference type="SUPFAM" id="SSF47323">
    <property type="entry name" value="Anticodon-binding domain of a subclass of class I aminoacyl-tRNA synthetases"/>
    <property type="match status" value="1"/>
</dbReference>
<feature type="domain" description="Aminoacyl-tRNA synthetase class Ia" evidence="13">
    <location>
        <begin position="30"/>
        <end position="674"/>
    </location>
</feature>
<feature type="binding site" evidence="12">
    <location>
        <position position="919"/>
    </location>
    <ligand>
        <name>Zn(2+)</name>
        <dbReference type="ChEBI" id="CHEBI:29105"/>
    </ligand>
</feature>
<feature type="binding site" evidence="12">
    <location>
        <position position="939"/>
    </location>
    <ligand>
        <name>Zn(2+)</name>
        <dbReference type="ChEBI" id="CHEBI:29105"/>
    </ligand>
</feature>
<dbReference type="EMBL" id="BSOG01000002">
    <property type="protein sequence ID" value="GLR13047.1"/>
    <property type="molecule type" value="Genomic_DNA"/>
</dbReference>
<evidence type="ECO:0000313" key="17">
    <source>
        <dbReference type="Proteomes" id="UP001156706"/>
    </source>
</evidence>
<comment type="similarity">
    <text evidence="1 12">Belongs to the class-I aminoacyl-tRNA synthetase family. IleS type 1 subfamily.</text>
</comment>
<dbReference type="InterPro" id="IPR009008">
    <property type="entry name" value="Val/Leu/Ile-tRNA-synth_edit"/>
</dbReference>
<evidence type="ECO:0000259" key="14">
    <source>
        <dbReference type="Pfam" id="PF06827"/>
    </source>
</evidence>
<dbReference type="HAMAP" id="MF_02002">
    <property type="entry name" value="Ile_tRNA_synth_type1"/>
    <property type="match status" value="1"/>
</dbReference>
<dbReference type="GO" id="GO:0016874">
    <property type="term" value="F:ligase activity"/>
    <property type="evidence" value="ECO:0007669"/>
    <property type="project" value="UniProtKB-KW"/>
</dbReference>
<evidence type="ECO:0000256" key="6">
    <source>
        <dbReference type="ARBA" id="ARBA00022833"/>
    </source>
</evidence>
<dbReference type="PROSITE" id="PS00178">
    <property type="entry name" value="AA_TRNA_LIGASE_I"/>
    <property type="match status" value="1"/>
</dbReference>
<keyword evidence="17" id="KW-1185">Reference proteome</keyword>
<accession>A0ABQ5YH99</accession>
<feature type="short sequence motif" description="'HIGH' region" evidence="12">
    <location>
        <begin position="59"/>
        <end position="69"/>
    </location>
</feature>
<evidence type="ECO:0000256" key="10">
    <source>
        <dbReference type="ARBA" id="ARBA00025217"/>
    </source>
</evidence>
<dbReference type="PRINTS" id="PR00984">
    <property type="entry name" value="TRNASYNTHILE"/>
</dbReference>
<evidence type="ECO:0000256" key="1">
    <source>
        <dbReference type="ARBA" id="ARBA00006887"/>
    </source>
</evidence>
<dbReference type="InterPro" id="IPR010663">
    <property type="entry name" value="Znf_FPG/IleRS"/>
</dbReference>
<comment type="catalytic activity">
    <reaction evidence="11 12">
        <text>tRNA(Ile) + L-isoleucine + ATP = L-isoleucyl-tRNA(Ile) + AMP + diphosphate</text>
        <dbReference type="Rhea" id="RHEA:11060"/>
        <dbReference type="Rhea" id="RHEA-COMP:9666"/>
        <dbReference type="Rhea" id="RHEA-COMP:9695"/>
        <dbReference type="ChEBI" id="CHEBI:30616"/>
        <dbReference type="ChEBI" id="CHEBI:33019"/>
        <dbReference type="ChEBI" id="CHEBI:58045"/>
        <dbReference type="ChEBI" id="CHEBI:78442"/>
        <dbReference type="ChEBI" id="CHEBI:78528"/>
        <dbReference type="ChEBI" id="CHEBI:456215"/>
        <dbReference type="EC" id="6.1.1.5"/>
    </reaction>
</comment>
<feature type="binding site" evidence="12">
    <location>
        <position position="922"/>
    </location>
    <ligand>
        <name>Zn(2+)</name>
        <dbReference type="ChEBI" id="CHEBI:29105"/>
    </ligand>
</feature>
<evidence type="ECO:0000256" key="2">
    <source>
        <dbReference type="ARBA" id="ARBA00022490"/>
    </source>
</evidence>
<evidence type="ECO:0000256" key="3">
    <source>
        <dbReference type="ARBA" id="ARBA00022598"/>
    </source>
</evidence>
<proteinExistence type="inferred from homology"/>
<dbReference type="Proteomes" id="UP001156706">
    <property type="component" value="Unassembled WGS sequence"/>
</dbReference>
<feature type="domain" description="Methionyl/Valyl/Leucyl/Isoleucyl-tRNA synthetase anticodon-binding" evidence="15">
    <location>
        <begin position="718"/>
        <end position="872"/>
    </location>
</feature>
<feature type="binding site" evidence="12">
    <location>
        <position position="638"/>
    </location>
    <ligand>
        <name>ATP</name>
        <dbReference type="ChEBI" id="CHEBI:30616"/>
    </ligand>
</feature>
<evidence type="ECO:0000256" key="7">
    <source>
        <dbReference type="ARBA" id="ARBA00022840"/>
    </source>
</evidence>
<evidence type="ECO:0000256" key="9">
    <source>
        <dbReference type="ARBA" id="ARBA00023146"/>
    </source>
</evidence>
<dbReference type="SUPFAM" id="SSF50677">
    <property type="entry name" value="ValRS/IleRS/LeuRS editing domain"/>
    <property type="match status" value="1"/>
</dbReference>
<comment type="caution">
    <text evidence="16">The sequence shown here is derived from an EMBL/GenBank/DDBJ whole genome shotgun (WGS) entry which is preliminary data.</text>
</comment>
<dbReference type="NCBIfam" id="TIGR00392">
    <property type="entry name" value="ileS"/>
    <property type="match status" value="1"/>
</dbReference>
<dbReference type="EC" id="6.1.1.5" evidence="12"/>
<evidence type="ECO:0000259" key="15">
    <source>
        <dbReference type="Pfam" id="PF08264"/>
    </source>
</evidence>
<reference evidence="17" key="1">
    <citation type="journal article" date="2019" name="Int. J. Syst. Evol. Microbiol.">
        <title>The Global Catalogue of Microorganisms (GCM) 10K type strain sequencing project: providing services to taxonomists for standard genome sequencing and annotation.</title>
        <authorList>
            <consortium name="The Broad Institute Genomics Platform"/>
            <consortium name="The Broad Institute Genome Sequencing Center for Infectious Disease"/>
            <person name="Wu L."/>
            <person name="Ma J."/>
        </authorList>
    </citation>
    <scope>NUCLEOTIDE SEQUENCE [LARGE SCALE GENOMIC DNA]</scope>
    <source>
        <strain evidence="17">NBRC 110044</strain>
    </source>
</reference>
<dbReference type="Gene3D" id="3.90.740.10">
    <property type="entry name" value="Valyl/Leucyl/Isoleucyl-tRNA synthetase, editing domain"/>
    <property type="match status" value="1"/>
</dbReference>
<evidence type="ECO:0000259" key="13">
    <source>
        <dbReference type="Pfam" id="PF00133"/>
    </source>
</evidence>
<dbReference type="InterPro" id="IPR002301">
    <property type="entry name" value="Ile-tRNA-ligase"/>
</dbReference>
<gene>
    <name evidence="12 16" type="primary">ileS</name>
    <name evidence="16" type="ORF">GCM10007907_18370</name>
</gene>
<feature type="short sequence motif" description="'KMSKS' region" evidence="12">
    <location>
        <begin position="635"/>
        <end position="639"/>
    </location>
</feature>
<dbReference type="CDD" id="cd07960">
    <property type="entry name" value="Anticodon_Ia_Ile_BEm"/>
    <property type="match status" value="1"/>
</dbReference>
<keyword evidence="8 12" id="KW-0648">Protein biosynthesis</keyword>
<dbReference type="InterPro" id="IPR014729">
    <property type="entry name" value="Rossmann-like_a/b/a_fold"/>
</dbReference>
<keyword evidence="4 12" id="KW-0479">Metal-binding</keyword>
<evidence type="ECO:0000256" key="5">
    <source>
        <dbReference type="ARBA" id="ARBA00022741"/>
    </source>
</evidence>
<dbReference type="InterPro" id="IPR002300">
    <property type="entry name" value="aa-tRNA-synth_Ia"/>
</dbReference>
<dbReference type="InterPro" id="IPR009080">
    <property type="entry name" value="tRNAsynth_Ia_anticodon-bd"/>
</dbReference>
<evidence type="ECO:0000256" key="12">
    <source>
        <dbReference type="HAMAP-Rule" id="MF_02002"/>
    </source>
</evidence>
<comment type="cofactor">
    <cofactor evidence="12">
        <name>Zn(2+)</name>
        <dbReference type="ChEBI" id="CHEBI:29105"/>
    </cofactor>
    <text evidence="12">Binds 1 zinc ion per subunit.</text>
</comment>
<dbReference type="Pfam" id="PF08264">
    <property type="entry name" value="Anticodon_1"/>
    <property type="match status" value="1"/>
</dbReference>
<dbReference type="InterPro" id="IPR023585">
    <property type="entry name" value="Ile-tRNA-ligase_type1"/>
</dbReference>
<keyword evidence="9 12" id="KW-0030">Aminoacyl-tRNA synthetase</keyword>
<protein>
    <recommendedName>
        <fullName evidence="12">Isoleucine--tRNA ligase</fullName>
        <ecNumber evidence="12">6.1.1.5</ecNumber>
    </recommendedName>
    <alternativeName>
        <fullName evidence="12">Isoleucyl-tRNA synthetase</fullName>
        <shortName evidence="12">IleRS</shortName>
    </alternativeName>
</protein>
<organism evidence="16 17">
    <name type="scientific">Chitinimonas prasina</name>
    <dbReference type="NCBI Taxonomy" id="1434937"/>
    <lineage>
        <taxon>Bacteria</taxon>
        <taxon>Pseudomonadati</taxon>
        <taxon>Pseudomonadota</taxon>
        <taxon>Betaproteobacteria</taxon>
        <taxon>Neisseriales</taxon>
        <taxon>Chitinibacteraceae</taxon>
        <taxon>Chitinimonas</taxon>
    </lineage>
</organism>
<feature type="binding site" evidence="12">
    <location>
        <position position="942"/>
    </location>
    <ligand>
        <name>Zn(2+)</name>
        <dbReference type="ChEBI" id="CHEBI:29105"/>
    </ligand>
</feature>
<dbReference type="Pfam" id="PF00133">
    <property type="entry name" value="tRNA-synt_1"/>
    <property type="match status" value="1"/>
</dbReference>
<dbReference type="PANTHER" id="PTHR42765:SF1">
    <property type="entry name" value="ISOLEUCINE--TRNA LIGASE, MITOCHONDRIAL"/>
    <property type="match status" value="1"/>
</dbReference>
<dbReference type="SUPFAM" id="SSF52374">
    <property type="entry name" value="Nucleotidylyl transferase"/>
    <property type="match status" value="1"/>
</dbReference>
<dbReference type="InterPro" id="IPR033708">
    <property type="entry name" value="Anticodon_Ile_BEm"/>
</dbReference>
<keyword evidence="3 12" id="KW-0436">Ligase</keyword>
<dbReference type="InterPro" id="IPR001412">
    <property type="entry name" value="aa-tRNA-synth_I_CS"/>
</dbReference>
<keyword evidence="5 12" id="KW-0547">Nucleotide-binding</keyword>
<feature type="binding site" evidence="12">
    <location>
        <position position="594"/>
    </location>
    <ligand>
        <name>L-isoleucyl-5'-AMP</name>
        <dbReference type="ChEBI" id="CHEBI:178002"/>
    </ligand>
</feature>
<comment type="subcellular location">
    <subcellularLocation>
        <location evidence="12">Cytoplasm</location>
    </subcellularLocation>
</comment>
<name>A0ABQ5YH99_9NEIS</name>
<feature type="domain" description="Zinc finger FPG/IleRS-type" evidence="14">
    <location>
        <begin position="918"/>
        <end position="945"/>
    </location>
</feature>
<keyword evidence="7 12" id="KW-0067">ATP-binding</keyword>
<evidence type="ECO:0000256" key="8">
    <source>
        <dbReference type="ARBA" id="ARBA00022917"/>
    </source>
</evidence>
<keyword evidence="6 12" id="KW-0862">Zinc</keyword>
<dbReference type="RefSeq" id="WP_284196161.1">
    <property type="nucleotide sequence ID" value="NZ_BSOG01000002.1"/>
</dbReference>
<dbReference type="Gene3D" id="1.10.730.20">
    <property type="match status" value="1"/>
</dbReference>
<dbReference type="PANTHER" id="PTHR42765">
    <property type="entry name" value="SOLEUCYL-TRNA SYNTHETASE"/>
    <property type="match status" value="1"/>
</dbReference>
<dbReference type="Gene3D" id="3.40.50.620">
    <property type="entry name" value="HUPs"/>
    <property type="match status" value="2"/>
</dbReference>
<comment type="subunit">
    <text evidence="12">Monomer.</text>
</comment>
<dbReference type="Pfam" id="PF06827">
    <property type="entry name" value="zf-FPG_IleRS"/>
    <property type="match status" value="1"/>
</dbReference>
<comment type="function">
    <text evidence="10 12">Catalyzes the attachment of isoleucine to tRNA(Ile). As IleRS can inadvertently accommodate and process structurally similar amino acids such as valine, to avoid such errors it has two additional distinct tRNA(Ile)-dependent editing activities. One activity is designated as 'pretransfer' editing and involves the hydrolysis of activated Val-AMP. The other activity is designated 'posttransfer' editing and involves deacylation of mischarged Val-tRNA(Ile).</text>
</comment>
<comment type="domain">
    <text evidence="12">IleRS has two distinct active sites: one for aminoacylation and one for editing. The misactivated valine is translocated from the active site to the editing site, which sterically excludes the correctly activated isoleucine. The single editing site contains two valyl binding pockets, one specific for each substrate (Val-AMP or Val-tRNA(Ile)).</text>
</comment>
<keyword evidence="2 12" id="KW-0963">Cytoplasm</keyword>
<sequence length="956" mass="106272">MSEQSKYPVNLLDTPFPMRGDLARREPGFLQRWQDQKLYQRIRAAAQGRPKFILHDGPPYANGDIHIGHAVNKVLKDIIVKTKTLSGFDAPYVPGWDCHGLPIEHQIEKLVKGDKKAIEAAPAIHAKIVAFRKENGLDEKATHLPVDFVRTLCREYAEIQIERQKKDFVRLGVIGDWEHPYKTMAFETEANIIRTLGEVHRQGYLVKGQKPVHWCVDCGSSLAEAEVEYEDKNSPAIDVAFPVKDTAALAAAFGLPADRIAGVPAYAVIWTTTPWTLPANRAVCVHPELTYDLVETPKGLLILVRELAESAIKRYGFESVEVVAQAHGSKLEHLKLQHPFYERESFIILGNHVTTDAGTGLVHTAPAHGLDDWLVGQHYGLSDENPVGNDGRFKPGVALFEGKSVWEGNPLIIENLAANELLLANVRLNHSYPHCWRHKTPIIFRATAQWFISMEKPGHAGQALRAVAQKAVDDTEFFPDWGRPRLESMINNRPDWCVSRQRNWGTPMTFFAHKVTGDLHPRSLELLEAVAKRVETGGINAWFALDPAELLGDEAKDYDKLNDTLDVWFDSGSTHFAVLRQRPELAWPADLYLEGSDQHRGWFQSSLLTGCATQGRAPYKQLLTHGFTVDGKGEKMSKSKGNVVAPQKVIDQYGADMLRLWAASTDYSGEMSISDEILKRVADSYRRARNTLRFLLANLSDFNAATDAIAVDQMLTLDRYALVMAQQFQDAVTADYGRYSFHTAMQSVHHYCADDLGGFYLDILKDRLYTTAANSPARRSAQTALYHITRSLALLLAPVLSFTADEVWNTLEGNSDDNTLLHTWYTLPQPADAAALASDWSAVRSVVALAKKEMEVLREAGNIGSSLQAELTITADAQLYPLLAALGDDLKFILIVSSLSLVSGDETRVSVSPATAAKCERCWHYRSDVGSHAEHGSLCGRCVSNLFGTGEVRKHA</sequence>